<dbReference type="PANTHER" id="PTHR33992:SF1">
    <property type="entry name" value="RIBONUCLEASE P PROTEIN COMPONENT"/>
    <property type="match status" value="1"/>
</dbReference>
<dbReference type="Proteomes" id="UP000229247">
    <property type="component" value="Unassembled WGS sequence"/>
</dbReference>
<comment type="similarity">
    <text evidence="6">Belongs to the RnpA family.</text>
</comment>
<sequence length="114" mass="13138">MLARINRLSKQKDFEAVFKNGGWQQNKYLAVRFMQNGQLASRSAVVVSAKVTKKAVLRNKIRRQITETLAQSWSDIKKGQDLVWVAKNQIITLEPSAIRQVVQELLKRAKLYVR</sequence>
<reference evidence="9" key="1">
    <citation type="submission" date="2017-09" db="EMBL/GenBank/DDBJ databases">
        <title>Depth-based differentiation of microbial function through sediment-hosted aquifers and enrichment of novel symbionts in the deep terrestrial subsurface.</title>
        <authorList>
            <person name="Probst A.J."/>
            <person name="Ladd B."/>
            <person name="Jarett J.K."/>
            <person name="Geller-Mcgrath D.E."/>
            <person name="Sieber C.M.K."/>
            <person name="Emerson J.B."/>
            <person name="Anantharaman K."/>
            <person name="Thomas B.C."/>
            <person name="Malmstrom R."/>
            <person name="Stieglmeier M."/>
            <person name="Klingl A."/>
            <person name="Woyke T."/>
            <person name="Ryan C.M."/>
            <person name="Banfield J.F."/>
        </authorList>
    </citation>
    <scope>NUCLEOTIDE SEQUENCE [LARGE SCALE GENOMIC DNA]</scope>
</reference>
<comment type="function">
    <text evidence="6">RNaseP catalyzes the removal of the 5'-leader sequence from pre-tRNA to produce the mature 5'-terminus. It can also cleave other RNA substrates such as 4.5S RNA. The protein component plays an auxiliary but essential role in vivo by binding to the 5'-leader sequence and broadening the substrate specificity of the ribozyme.</text>
</comment>
<accession>A0A2M7D6N1</accession>
<dbReference type="PANTHER" id="PTHR33992">
    <property type="entry name" value="RIBONUCLEASE P PROTEIN COMPONENT"/>
    <property type="match status" value="1"/>
</dbReference>
<dbReference type="GO" id="GO:0030677">
    <property type="term" value="C:ribonuclease P complex"/>
    <property type="evidence" value="ECO:0007669"/>
    <property type="project" value="TreeGrafter"/>
</dbReference>
<evidence type="ECO:0000313" key="8">
    <source>
        <dbReference type="EMBL" id="PIV38650.1"/>
    </source>
</evidence>
<gene>
    <name evidence="6 8" type="primary">rnpA</name>
    <name evidence="8" type="ORF">COS30_00905</name>
</gene>
<keyword evidence="4 6" id="KW-0378">Hydrolase</keyword>
<dbReference type="GO" id="GO:0042781">
    <property type="term" value="F:3'-tRNA processing endoribonuclease activity"/>
    <property type="evidence" value="ECO:0007669"/>
    <property type="project" value="TreeGrafter"/>
</dbReference>
<dbReference type="EMBL" id="PEUE01000025">
    <property type="protein sequence ID" value="PIV38650.1"/>
    <property type="molecule type" value="Genomic_DNA"/>
</dbReference>
<proteinExistence type="inferred from homology"/>
<evidence type="ECO:0000256" key="2">
    <source>
        <dbReference type="ARBA" id="ARBA00022722"/>
    </source>
</evidence>
<dbReference type="AlphaFoldDB" id="A0A2M7D6N1"/>
<name>A0A2M7D6N1_9BACT</name>
<protein>
    <recommendedName>
        <fullName evidence="6 7">Ribonuclease P protein component</fullName>
        <shortName evidence="6">RNase P protein</shortName>
        <shortName evidence="6">RNaseP protein</shortName>
        <ecNumber evidence="6 7">3.1.26.5</ecNumber>
    </recommendedName>
    <alternativeName>
        <fullName evidence="6">Protein C5</fullName>
    </alternativeName>
</protein>
<organism evidence="8 9">
    <name type="scientific">Candidatus Portnoybacteria bacterium CG02_land_8_20_14_3_00_45_8</name>
    <dbReference type="NCBI Taxonomy" id="1974807"/>
    <lineage>
        <taxon>Bacteria</taxon>
        <taxon>Candidatus Portnoyibacteriota</taxon>
    </lineage>
</organism>
<evidence type="ECO:0000256" key="6">
    <source>
        <dbReference type="HAMAP-Rule" id="MF_00227"/>
    </source>
</evidence>
<dbReference type="InterPro" id="IPR020568">
    <property type="entry name" value="Ribosomal_Su5_D2-typ_SF"/>
</dbReference>
<evidence type="ECO:0000256" key="3">
    <source>
        <dbReference type="ARBA" id="ARBA00022759"/>
    </source>
</evidence>
<comment type="subunit">
    <text evidence="6">Consists of a catalytic RNA component (M1 or rnpB) and a protein subunit.</text>
</comment>
<dbReference type="NCBIfam" id="TIGR00188">
    <property type="entry name" value="rnpA"/>
    <property type="match status" value="1"/>
</dbReference>
<dbReference type="GO" id="GO:0004526">
    <property type="term" value="F:ribonuclease P activity"/>
    <property type="evidence" value="ECO:0007669"/>
    <property type="project" value="UniProtKB-UniRule"/>
</dbReference>
<dbReference type="SUPFAM" id="SSF54211">
    <property type="entry name" value="Ribosomal protein S5 domain 2-like"/>
    <property type="match status" value="1"/>
</dbReference>
<evidence type="ECO:0000256" key="5">
    <source>
        <dbReference type="ARBA" id="ARBA00022884"/>
    </source>
</evidence>
<keyword evidence="1 6" id="KW-0819">tRNA processing</keyword>
<dbReference type="EC" id="3.1.26.5" evidence="6 7"/>
<evidence type="ECO:0000256" key="1">
    <source>
        <dbReference type="ARBA" id="ARBA00022694"/>
    </source>
</evidence>
<evidence type="ECO:0000256" key="4">
    <source>
        <dbReference type="ARBA" id="ARBA00022801"/>
    </source>
</evidence>
<dbReference type="GO" id="GO:0001682">
    <property type="term" value="P:tRNA 5'-leader removal"/>
    <property type="evidence" value="ECO:0007669"/>
    <property type="project" value="UniProtKB-UniRule"/>
</dbReference>
<dbReference type="Gene3D" id="3.30.230.10">
    <property type="match status" value="1"/>
</dbReference>
<comment type="catalytic activity">
    <reaction evidence="6">
        <text>Endonucleolytic cleavage of RNA, removing 5'-extranucleotides from tRNA precursor.</text>
        <dbReference type="EC" id="3.1.26.5"/>
    </reaction>
</comment>
<keyword evidence="5 6" id="KW-0694">RNA-binding</keyword>
<dbReference type="InterPro" id="IPR014721">
    <property type="entry name" value="Ribsml_uS5_D2-typ_fold_subgr"/>
</dbReference>
<dbReference type="InterPro" id="IPR000100">
    <property type="entry name" value="RNase_P"/>
</dbReference>
<evidence type="ECO:0000256" key="7">
    <source>
        <dbReference type="NCBIfam" id="TIGR00188"/>
    </source>
</evidence>
<evidence type="ECO:0000313" key="9">
    <source>
        <dbReference type="Proteomes" id="UP000229247"/>
    </source>
</evidence>
<dbReference type="Pfam" id="PF00825">
    <property type="entry name" value="Ribonuclease_P"/>
    <property type="match status" value="1"/>
</dbReference>
<keyword evidence="2 6" id="KW-0540">Nuclease</keyword>
<dbReference type="GO" id="GO:0000049">
    <property type="term" value="F:tRNA binding"/>
    <property type="evidence" value="ECO:0007669"/>
    <property type="project" value="UniProtKB-UniRule"/>
</dbReference>
<comment type="caution">
    <text evidence="8">The sequence shown here is derived from an EMBL/GenBank/DDBJ whole genome shotgun (WGS) entry which is preliminary data.</text>
</comment>
<dbReference type="HAMAP" id="MF_00227">
    <property type="entry name" value="RNase_P"/>
    <property type="match status" value="1"/>
</dbReference>
<keyword evidence="3 6" id="KW-0255">Endonuclease</keyword>